<comment type="caution">
    <text evidence="6">The sequence shown here is derived from an EMBL/GenBank/DDBJ whole genome shotgun (WGS) entry which is preliminary data.</text>
</comment>
<evidence type="ECO:0000256" key="3">
    <source>
        <dbReference type="ARBA" id="ARBA00023163"/>
    </source>
</evidence>
<dbReference type="SUPFAM" id="SSF46689">
    <property type="entry name" value="Homeodomain-like"/>
    <property type="match status" value="1"/>
</dbReference>
<organism evidence="6 7">
    <name type="scientific">Noviherbaspirillum saxi</name>
    <dbReference type="NCBI Taxonomy" id="2320863"/>
    <lineage>
        <taxon>Bacteria</taxon>
        <taxon>Pseudomonadati</taxon>
        <taxon>Pseudomonadota</taxon>
        <taxon>Betaproteobacteria</taxon>
        <taxon>Burkholderiales</taxon>
        <taxon>Oxalobacteraceae</taxon>
        <taxon>Noviherbaspirillum</taxon>
    </lineage>
</organism>
<dbReference type="Pfam" id="PF00440">
    <property type="entry name" value="TetR_N"/>
    <property type="match status" value="1"/>
</dbReference>
<evidence type="ECO:0000256" key="1">
    <source>
        <dbReference type="ARBA" id="ARBA00023015"/>
    </source>
</evidence>
<keyword evidence="2 4" id="KW-0238">DNA-binding</keyword>
<evidence type="ECO:0000313" key="6">
    <source>
        <dbReference type="EMBL" id="RJF97826.1"/>
    </source>
</evidence>
<dbReference type="PANTHER" id="PTHR30055:SF234">
    <property type="entry name" value="HTH-TYPE TRANSCRIPTIONAL REGULATOR BETI"/>
    <property type="match status" value="1"/>
</dbReference>
<dbReference type="RefSeq" id="WP_119767772.1">
    <property type="nucleotide sequence ID" value="NZ_QYUO01000001.1"/>
</dbReference>
<dbReference type="PRINTS" id="PR00455">
    <property type="entry name" value="HTHTETR"/>
</dbReference>
<dbReference type="PROSITE" id="PS50977">
    <property type="entry name" value="HTH_TETR_2"/>
    <property type="match status" value="1"/>
</dbReference>
<evidence type="ECO:0000256" key="2">
    <source>
        <dbReference type="ARBA" id="ARBA00023125"/>
    </source>
</evidence>
<accession>A0A3A3FP89</accession>
<keyword evidence="3" id="KW-0804">Transcription</keyword>
<evidence type="ECO:0000256" key="4">
    <source>
        <dbReference type="PROSITE-ProRule" id="PRU00335"/>
    </source>
</evidence>
<protein>
    <submittedName>
        <fullName evidence="6">TetR/AcrR family transcriptional regulator</fullName>
    </submittedName>
</protein>
<dbReference type="PANTHER" id="PTHR30055">
    <property type="entry name" value="HTH-TYPE TRANSCRIPTIONAL REGULATOR RUTR"/>
    <property type="match status" value="1"/>
</dbReference>
<keyword evidence="7" id="KW-1185">Reference proteome</keyword>
<dbReference type="Pfam" id="PF16859">
    <property type="entry name" value="TetR_C_11"/>
    <property type="match status" value="1"/>
</dbReference>
<reference evidence="7" key="1">
    <citation type="submission" date="2018-09" db="EMBL/GenBank/DDBJ databases">
        <authorList>
            <person name="Zhu H."/>
        </authorList>
    </citation>
    <scope>NUCLEOTIDE SEQUENCE [LARGE SCALE GENOMIC DNA]</scope>
    <source>
        <strain evidence="7">K1R23-30</strain>
    </source>
</reference>
<dbReference type="GO" id="GO:0000976">
    <property type="term" value="F:transcription cis-regulatory region binding"/>
    <property type="evidence" value="ECO:0007669"/>
    <property type="project" value="TreeGrafter"/>
</dbReference>
<dbReference type="FunFam" id="1.10.10.60:FF:000141">
    <property type="entry name" value="TetR family transcriptional regulator"/>
    <property type="match status" value="1"/>
</dbReference>
<feature type="domain" description="HTH tetR-type" evidence="5">
    <location>
        <begin position="15"/>
        <end position="75"/>
    </location>
</feature>
<dbReference type="Proteomes" id="UP000265955">
    <property type="component" value="Unassembled WGS sequence"/>
</dbReference>
<dbReference type="EMBL" id="QYUO01000001">
    <property type="protein sequence ID" value="RJF97826.1"/>
    <property type="molecule type" value="Genomic_DNA"/>
</dbReference>
<evidence type="ECO:0000313" key="7">
    <source>
        <dbReference type="Proteomes" id="UP000265955"/>
    </source>
</evidence>
<proteinExistence type="predicted"/>
<keyword evidence="1" id="KW-0805">Transcription regulation</keyword>
<dbReference type="InterPro" id="IPR009057">
    <property type="entry name" value="Homeodomain-like_sf"/>
</dbReference>
<name>A0A3A3FP89_9BURK</name>
<gene>
    <name evidence="6" type="ORF">D3871_04265</name>
</gene>
<dbReference type="AlphaFoldDB" id="A0A3A3FP89"/>
<dbReference type="Gene3D" id="1.10.357.10">
    <property type="entry name" value="Tetracycline Repressor, domain 2"/>
    <property type="match status" value="1"/>
</dbReference>
<dbReference type="GO" id="GO:0003700">
    <property type="term" value="F:DNA-binding transcription factor activity"/>
    <property type="evidence" value="ECO:0007669"/>
    <property type="project" value="TreeGrafter"/>
</dbReference>
<sequence length="216" mass="24410">MNCPFKKPRWARRKDARPQELLAAALDLFVERGYAATRLDDVAARAGVSKGTLYLYFTNKEELFMAVVRENVVPVLGEAESIIGNFEGPTSALFHEIAYGWWERIGNTKLSGISKLMVAESSNFPEVAKFYHDEVISRGNAMIARMLERGISRGEFRNIDVSQAMNVVCAPMIMLMLWKHTFSTLETKAMQPEKYLDSFIDLFLHGVLKQEAAPVK</sequence>
<dbReference type="InterPro" id="IPR001647">
    <property type="entry name" value="HTH_TetR"/>
</dbReference>
<feature type="DNA-binding region" description="H-T-H motif" evidence="4">
    <location>
        <begin position="38"/>
        <end position="57"/>
    </location>
</feature>
<dbReference type="InterPro" id="IPR050109">
    <property type="entry name" value="HTH-type_TetR-like_transc_reg"/>
</dbReference>
<dbReference type="InterPro" id="IPR011075">
    <property type="entry name" value="TetR_C"/>
</dbReference>
<dbReference type="InterPro" id="IPR036271">
    <property type="entry name" value="Tet_transcr_reg_TetR-rel_C_sf"/>
</dbReference>
<evidence type="ECO:0000259" key="5">
    <source>
        <dbReference type="PROSITE" id="PS50977"/>
    </source>
</evidence>
<dbReference type="SUPFAM" id="SSF48498">
    <property type="entry name" value="Tetracyclin repressor-like, C-terminal domain"/>
    <property type="match status" value="1"/>
</dbReference>
<dbReference type="OrthoDB" id="9809994at2"/>